<organism evidence="1 2">
    <name type="scientific">Hathewaya limosa</name>
    <name type="common">Clostridium limosum</name>
    <dbReference type="NCBI Taxonomy" id="1536"/>
    <lineage>
        <taxon>Bacteria</taxon>
        <taxon>Bacillati</taxon>
        <taxon>Bacillota</taxon>
        <taxon>Clostridia</taxon>
        <taxon>Eubacteriales</taxon>
        <taxon>Clostridiaceae</taxon>
        <taxon>Hathewaya</taxon>
    </lineage>
</organism>
<comment type="caution">
    <text evidence="1">The sequence shown here is derived from an EMBL/GenBank/DDBJ whole genome shotgun (WGS) entry which is preliminary data.</text>
</comment>
<dbReference type="Proteomes" id="UP001224418">
    <property type="component" value="Unassembled WGS sequence"/>
</dbReference>
<dbReference type="RefSeq" id="WP_307355943.1">
    <property type="nucleotide sequence ID" value="NZ_BAAACJ010000019.1"/>
</dbReference>
<dbReference type="EMBL" id="JAUSWN010000014">
    <property type="protein sequence ID" value="MDQ0480031.1"/>
    <property type="molecule type" value="Genomic_DNA"/>
</dbReference>
<proteinExistence type="predicted"/>
<name>A0ABU0JSF3_HATLI</name>
<evidence type="ECO:0000313" key="1">
    <source>
        <dbReference type="EMBL" id="MDQ0480031.1"/>
    </source>
</evidence>
<protein>
    <submittedName>
        <fullName evidence="1">Uncharacterized protein</fullName>
    </submittedName>
</protein>
<evidence type="ECO:0000313" key="2">
    <source>
        <dbReference type="Proteomes" id="UP001224418"/>
    </source>
</evidence>
<accession>A0ABU0JSF3</accession>
<keyword evidence="2" id="KW-1185">Reference proteome</keyword>
<gene>
    <name evidence="1" type="ORF">QOZ93_001775</name>
</gene>
<reference evidence="1 2" key="1">
    <citation type="submission" date="2023-07" db="EMBL/GenBank/DDBJ databases">
        <title>Genomic Encyclopedia of Type Strains, Phase IV (KMG-IV): sequencing the most valuable type-strain genomes for metagenomic binning, comparative biology and taxonomic classification.</title>
        <authorList>
            <person name="Goeker M."/>
        </authorList>
    </citation>
    <scope>NUCLEOTIDE SEQUENCE [LARGE SCALE GENOMIC DNA]</scope>
    <source>
        <strain evidence="1 2">DSM 1400</strain>
    </source>
</reference>
<sequence>MKQKNSKKNKVDEIDEAKINEIFELIKNTKMMGFNDGITTIGYGLLSTGNVFLANKIEETVKSFKRGNEVIPSFEFFNKAIDVLLIGSGLTLIGHANALPYMYEETRATRENPPFYINECLKEALDLELLSQILFVYGDIFRLQAFNLLQKGAFQAVEKSKQEQNQ</sequence>